<evidence type="ECO:0000313" key="3">
    <source>
        <dbReference type="Proteomes" id="UP000823749"/>
    </source>
</evidence>
<dbReference type="Proteomes" id="UP000823749">
    <property type="component" value="Chromosome 7"/>
</dbReference>
<dbReference type="EMBL" id="JACTNZ010000007">
    <property type="protein sequence ID" value="KAG5541680.1"/>
    <property type="molecule type" value="Genomic_DNA"/>
</dbReference>
<comment type="caution">
    <text evidence="2">The sequence shown here is derived from an EMBL/GenBank/DDBJ whole genome shotgun (WGS) entry which is preliminary data.</text>
</comment>
<organism evidence="2 3">
    <name type="scientific">Rhododendron griersonianum</name>
    <dbReference type="NCBI Taxonomy" id="479676"/>
    <lineage>
        <taxon>Eukaryota</taxon>
        <taxon>Viridiplantae</taxon>
        <taxon>Streptophyta</taxon>
        <taxon>Embryophyta</taxon>
        <taxon>Tracheophyta</taxon>
        <taxon>Spermatophyta</taxon>
        <taxon>Magnoliopsida</taxon>
        <taxon>eudicotyledons</taxon>
        <taxon>Gunneridae</taxon>
        <taxon>Pentapetalae</taxon>
        <taxon>asterids</taxon>
        <taxon>Ericales</taxon>
        <taxon>Ericaceae</taxon>
        <taxon>Ericoideae</taxon>
        <taxon>Rhodoreae</taxon>
        <taxon>Rhododendron</taxon>
    </lineage>
</organism>
<reference evidence="2" key="1">
    <citation type="submission" date="2020-08" db="EMBL/GenBank/DDBJ databases">
        <title>Plant Genome Project.</title>
        <authorList>
            <person name="Zhang R.-G."/>
        </authorList>
    </citation>
    <scope>NUCLEOTIDE SEQUENCE</scope>
    <source>
        <strain evidence="2">WSP0</strain>
        <tissue evidence="2">Leaf</tissue>
    </source>
</reference>
<dbReference type="PANTHER" id="PTHR34950:SF15">
    <property type="entry name" value="REMORIN C-TERMINAL DOMAIN-CONTAINING PROTEIN"/>
    <property type="match status" value="1"/>
</dbReference>
<sequence length="76" mass="8644">MASPSSSLVEFYMFRKIHEEKMKKIEATNDRAEVMSNPRDRTESTHSDHNQGGCFFGLFKKIHPTTSDASPQDPGR</sequence>
<proteinExistence type="predicted"/>
<name>A0AAV6JQP2_9ERIC</name>
<feature type="region of interest" description="Disordered" evidence="1">
    <location>
        <begin position="28"/>
        <end position="55"/>
    </location>
</feature>
<keyword evidence="3" id="KW-1185">Reference proteome</keyword>
<feature type="compositionally biased region" description="Basic and acidic residues" evidence="1">
    <location>
        <begin position="28"/>
        <end position="49"/>
    </location>
</feature>
<dbReference type="PANTHER" id="PTHR34950">
    <property type="entry name" value="OS04G0457400 PROTEIN"/>
    <property type="match status" value="1"/>
</dbReference>
<gene>
    <name evidence="2" type="ORF">RHGRI_021494</name>
</gene>
<dbReference type="AlphaFoldDB" id="A0AAV6JQP2"/>
<accession>A0AAV6JQP2</accession>
<protein>
    <submittedName>
        <fullName evidence="2">Uncharacterized protein</fullName>
    </submittedName>
</protein>
<evidence type="ECO:0000256" key="1">
    <source>
        <dbReference type="SAM" id="MobiDB-lite"/>
    </source>
</evidence>
<evidence type="ECO:0000313" key="2">
    <source>
        <dbReference type="EMBL" id="KAG5541680.1"/>
    </source>
</evidence>